<dbReference type="OrthoDB" id="9803982at2"/>
<evidence type="ECO:0000313" key="3">
    <source>
        <dbReference type="Proteomes" id="UP000071641"/>
    </source>
</evidence>
<organism evidence="2 3">
    <name type="scientific">Grimontia celer</name>
    <dbReference type="NCBI Taxonomy" id="1796497"/>
    <lineage>
        <taxon>Bacteria</taxon>
        <taxon>Pseudomonadati</taxon>
        <taxon>Pseudomonadota</taxon>
        <taxon>Gammaproteobacteria</taxon>
        <taxon>Vibrionales</taxon>
        <taxon>Vibrionaceae</taxon>
        <taxon>Grimontia</taxon>
    </lineage>
</organism>
<reference evidence="3" key="1">
    <citation type="submission" date="2016-02" db="EMBL/GenBank/DDBJ databases">
        <authorList>
            <person name="Rodrigo-Torres Lidia"/>
            <person name="Arahal R.David."/>
        </authorList>
    </citation>
    <scope>NUCLEOTIDE SEQUENCE [LARGE SCALE GENOMIC DNA]</scope>
    <source>
        <strain evidence="3">CECT 9029</strain>
    </source>
</reference>
<sequence length="202" mass="22608">MDNELNYEELLHLAAYSVNNSDLATALNLCKKVDINAVPDQRLNLIHAAILNQLGLHRESIDLYKLVIENEPENELARFQLGVAYFFSNDLEGAETYWDKLDYFAHFAEGLIAAKEGKFDEAIKHLSLFIANNDLYPALNNDAGNLLKAFEDKLEKDKAVGSQDNVTEITTKEPEASESLQEPVDQKPAPPDVAALLSIYKE</sequence>
<accession>A0A128F770</accession>
<dbReference type="SUPFAM" id="SSF48452">
    <property type="entry name" value="TPR-like"/>
    <property type="match status" value="1"/>
</dbReference>
<dbReference type="Proteomes" id="UP000071641">
    <property type="component" value="Unassembled WGS sequence"/>
</dbReference>
<dbReference type="AlphaFoldDB" id="A0A128F770"/>
<gene>
    <name evidence="2" type="ORF">GCE9029_03347</name>
</gene>
<dbReference type="InterPro" id="IPR011990">
    <property type="entry name" value="TPR-like_helical_dom_sf"/>
</dbReference>
<proteinExistence type="predicted"/>
<dbReference type="EMBL" id="FIZX01000002">
    <property type="protein sequence ID" value="CZF82629.1"/>
    <property type="molecule type" value="Genomic_DNA"/>
</dbReference>
<keyword evidence="3" id="KW-1185">Reference proteome</keyword>
<protein>
    <submittedName>
        <fullName evidence="2">Tetratricopeptide repeat protein</fullName>
    </submittedName>
</protein>
<dbReference type="STRING" id="1796497.GCE9029_03347"/>
<name>A0A128F770_9GAMM</name>
<feature type="region of interest" description="Disordered" evidence="1">
    <location>
        <begin position="159"/>
        <end position="190"/>
    </location>
</feature>
<dbReference type="Gene3D" id="1.25.40.10">
    <property type="entry name" value="Tetratricopeptide repeat domain"/>
    <property type="match status" value="1"/>
</dbReference>
<dbReference type="RefSeq" id="WP_062664883.1">
    <property type="nucleotide sequence ID" value="NZ_FIZX01000002.1"/>
</dbReference>
<evidence type="ECO:0000313" key="2">
    <source>
        <dbReference type="EMBL" id="CZF82629.1"/>
    </source>
</evidence>
<evidence type="ECO:0000256" key="1">
    <source>
        <dbReference type="SAM" id="MobiDB-lite"/>
    </source>
</evidence>